<evidence type="ECO:0000313" key="2">
    <source>
        <dbReference type="EMBL" id="KAK4028902.1"/>
    </source>
</evidence>
<reference evidence="2 3" key="1">
    <citation type="journal article" date="2023" name="Nucleic Acids Res.">
        <title>The hologenome of Daphnia magna reveals possible DNA methylation and microbiome-mediated evolution of the host genome.</title>
        <authorList>
            <person name="Chaturvedi A."/>
            <person name="Li X."/>
            <person name="Dhandapani V."/>
            <person name="Marshall H."/>
            <person name="Kissane S."/>
            <person name="Cuenca-Cambronero M."/>
            <person name="Asole G."/>
            <person name="Calvet F."/>
            <person name="Ruiz-Romero M."/>
            <person name="Marangio P."/>
            <person name="Guigo R."/>
            <person name="Rago D."/>
            <person name="Mirbahai L."/>
            <person name="Eastwood N."/>
            <person name="Colbourne J.K."/>
            <person name="Zhou J."/>
            <person name="Mallon E."/>
            <person name="Orsini L."/>
        </authorList>
    </citation>
    <scope>NUCLEOTIDE SEQUENCE [LARGE SCALE GENOMIC DNA]</scope>
    <source>
        <strain evidence="2">LRV0_1</strain>
    </source>
</reference>
<evidence type="ECO:0000256" key="1">
    <source>
        <dbReference type="SAM" id="MobiDB-lite"/>
    </source>
</evidence>
<feature type="compositionally biased region" description="Basic and acidic residues" evidence="1">
    <location>
        <begin position="78"/>
        <end position="95"/>
    </location>
</feature>
<protein>
    <submittedName>
        <fullName evidence="2">Uncharacterized protein</fullName>
    </submittedName>
</protein>
<keyword evidence="3" id="KW-1185">Reference proteome</keyword>
<organism evidence="2 3">
    <name type="scientific">Daphnia magna</name>
    <dbReference type="NCBI Taxonomy" id="35525"/>
    <lineage>
        <taxon>Eukaryota</taxon>
        <taxon>Metazoa</taxon>
        <taxon>Ecdysozoa</taxon>
        <taxon>Arthropoda</taxon>
        <taxon>Crustacea</taxon>
        <taxon>Branchiopoda</taxon>
        <taxon>Diplostraca</taxon>
        <taxon>Cladocera</taxon>
        <taxon>Anomopoda</taxon>
        <taxon>Daphniidae</taxon>
        <taxon>Daphnia</taxon>
    </lineage>
</organism>
<feature type="region of interest" description="Disordered" evidence="1">
    <location>
        <begin position="78"/>
        <end position="120"/>
    </location>
</feature>
<name>A0ABR0AUT8_9CRUS</name>
<dbReference type="Proteomes" id="UP001234178">
    <property type="component" value="Unassembled WGS sequence"/>
</dbReference>
<sequence>MAAIYNATASKVLNEREQAKKFSLWDIGTVKEVDTSPAPVDRAGAGANVVISIIKTAATERKEKGNRQDMMRRWEKIKNKIRERKQSIKEEEEPHITASVKNTHTQHTHTHTHTHTKNNT</sequence>
<proteinExistence type="predicted"/>
<evidence type="ECO:0000313" key="3">
    <source>
        <dbReference type="Proteomes" id="UP001234178"/>
    </source>
</evidence>
<comment type="caution">
    <text evidence="2">The sequence shown here is derived from an EMBL/GenBank/DDBJ whole genome shotgun (WGS) entry which is preliminary data.</text>
</comment>
<accession>A0ABR0AUT8</accession>
<feature type="compositionally biased region" description="Basic residues" evidence="1">
    <location>
        <begin position="104"/>
        <end position="120"/>
    </location>
</feature>
<dbReference type="EMBL" id="JAOYFB010000039">
    <property type="protein sequence ID" value="KAK4028902.1"/>
    <property type="molecule type" value="Genomic_DNA"/>
</dbReference>
<gene>
    <name evidence="2" type="ORF">OUZ56_021921</name>
</gene>